<accession>A0A9P6LHV5</accession>
<dbReference type="Gene3D" id="1.10.1420.10">
    <property type="match status" value="2"/>
</dbReference>
<keyword evidence="5" id="KW-0238">DNA-binding</keyword>
<dbReference type="InterPro" id="IPR045076">
    <property type="entry name" value="MutS"/>
</dbReference>
<evidence type="ECO:0000313" key="13">
    <source>
        <dbReference type="EMBL" id="KAF9873988.1"/>
    </source>
</evidence>
<evidence type="ECO:0000256" key="10">
    <source>
        <dbReference type="SAM" id="MobiDB-lite"/>
    </source>
</evidence>
<dbReference type="PANTHER" id="PTHR11361">
    <property type="entry name" value="DNA MISMATCH REPAIR PROTEIN MUTS FAMILY MEMBER"/>
    <property type="match status" value="1"/>
</dbReference>
<keyword evidence="14" id="KW-1185">Reference proteome</keyword>
<feature type="region of interest" description="Disordered" evidence="10">
    <location>
        <begin position="1"/>
        <end position="120"/>
    </location>
</feature>
<dbReference type="InterPro" id="IPR036678">
    <property type="entry name" value="MutS_con_dom_sf"/>
</dbReference>
<dbReference type="GO" id="GO:0140664">
    <property type="term" value="F:ATP-dependent DNA damage sensor activity"/>
    <property type="evidence" value="ECO:0007669"/>
    <property type="project" value="InterPro"/>
</dbReference>
<dbReference type="GeneID" id="62164511"/>
<protein>
    <recommendedName>
        <fullName evidence="2 9">DNA mismatch repair protein MSH3</fullName>
    </recommendedName>
    <alternativeName>
        <fullName evidence="2 9">DNA mismatch repair protein MSH3</fullName>
    </alternativeName>
    <alternativeName>
        <fullName evidence="8">MutS protein homolog 3</fullName>
    </alternativeName>
</protein>
<evidence type="ECO:0000256" key="1">
    <source>
        <dbReference type="ARBA" id="ARBA00007094"/>
    </source>
</evidence>
<comment type="subunit">
    <text evidence="7">Heterodimer consisting of MSH2-MSH3 (MutS beta). Forms a ternary complex with MutL alpha (MLH1-PMS1).</text>
</comment>
<feature type="compositionally biased region" description="Polar residues" evidence="10">
    <location>
        <begin position="48"/>
        <end position="57"/>
    </location>
</feature>
<evidence type="ECO:0000259" key="11">
    <source>
        <dbReference type="SMART" id="SM00533"/>
    </source>
</evidence>
<evidence type="ECO:0000256" key="6">
    <source>
        <dbReference type="ARBA" id="ARBA00023254"/>
    </source>
</evidence>
<dbReference type="AlphaFoldDB" id="A0A9P6LHV5"/>
<organism evidence="13 14">
    <name type="scientific">Colletotrichum karsti</name>
    <dbReference type="NCBI Taxonomy" id="1095194"/>
    <lineage>
        <taxon>Eukaryota</taxon>
        <taxon>Fungi</taxon>
        <taxon>Dikarya</taxon>
        <taxon>Ascomycota</taxon>
        <taxon>Pezizomycotina</taxon>
        <taxon>Sordariomycetes</taxon>
        <taxon>Hypocreomycetidae</taxon>
        <taxon>Glomerellales</taxon>
        <taxon>Glomerellaceae</taxon>
        <taxon>Colletotrichum</taxon>
        <taxon>Colletotrichum boninense species complex</taxon>
    </lineage>
</organism>
<feature type="compositionally biased region" description="Polar residues" evidence="10">
    <location>
        <begin position="77"/>
        <end position="96"/>
    </location>
</feature>
<dbReference type="Pfam" id="PF05190">
    <property type="entry name" value="MutS_IV"/>
    <property type="match status" value="1"/>
</dbReference>
<proteinExistence type="inferred from homology"/>
<dbReference type="GO" id="GO:0006298">
    <property type="term" value="P:mismatch repair"/>
    <property type="evidence" value="ECO:0007669"/>
    <property type="project" value="InterPro"/>
</dbReference>
<dbReference type="InterPro" id="IPR017261">
    <property type="entry name" value="DNA_mismatch_repair_MutS/MSH"/>
</dbReference>
<evidence type="ECO:0000256" key="9">
    <source>
        <dbReference type="ARBA" id="ARBA00073774"/>
    </source>
</evidence>
<dbReference type="Pfam" id="PF00488">
    <property type="entry name" value="MutS_V"/>
    <property type="match status" value="1"/>
</dbReference>
<dbReference type="InterPro" id="IPR000432">
    <property type="entry name" value="DNA_mismatch_repair_MutS_C"/>
</dbReference>
<dbReference type="Pfam" id="PF05192">
    <property type="entry name" value="MutS_III"/>
    <property type="match status" value="1"/>
</dbReference>
<dbReference type="InterPro" id="IPR027417">
    <property type="entry name" value="P-loop_NTPase"/>
</dbReference>
<evidence type="ECO:0000313" key="14">
    <source>
        <dbReference type="Proteomes" id="UP000781932"/>
    </source>
</evidence>
<feature type="domain" description="DNA mismatch repair proteins mutS family" evidence="12">
    <location>
        <begin position="642"/>
        <end position="834"/>
    </location>
</feature>
<feature type="compositionally biased region" description="Polar residues" evidence="10">
    <location>
        <begin position="11"/>
        <end position="23"/>
    </location>
</feature>
<dbReference type="SUPFAM" id="SSF48334">
    <property type="entry name" value="DNA repair protein MutS, domain III"/>
    <property type="match status" value="1"/>
</dbReference>
<keyword evidence="4" id="KW-0067">ATP-binding</keyword>
<dbReference type="GO" id="GO:0005634">
    <property type="term" value="C:nucleus"/>
    <property type="evidence" value="ECO:0007669"/>
    <property type="project" value="TreeGrafter"/>
</dbReference>
<sequence>MDPFRPPVSKSVASFRTTQTRTPELSRGSSPYFSSSSHHPIIDPSTSTYFTPSPESSSFRDHRPGVVHTPSYDYYGENSQTGYTSGPSSYNSQPAKSTVSRASTSCTTRTSRTSRTPLPDGENHKIVCALAEARGVTPSVGMASINIATGEVILSQISDSRFFTRTIHKLQILEPTIVLMVSSSCPPNPKSRLYSHIEDNMPGTKIVSLDRKHWSETEGMERVNTFAFREDSESIKVALNGSFYATCSFAAAMSYLETQCALRIYHNSLRVRFQPCEDTMMIDVSTIVSLEILQNLRNPKSKDSLIGLLRHTRTPMGARVLRSNLLQPSTLKDLYLDPRYEAVEELHRSQDMFVEVRSALGPFPDIEKMLTQLVIIPNQPSVAATEMSMNNVLKVKSFVDAMSGLYQALSPAVSPLLTKIREPFRPEKIAPVRDLIYETIHEDVRYAKNSLDLRNQRTFAVKPGVNGLLDVARQAYKENTEEVQNHVDLLNAELGLPAQIQYDHKRGYSLRIREVEFNDRPIPPVLVNVTRKRGNIECMTIRLKQLNQRITDSVSEVAMQCDKVIQDLIDSIRTEITSLYRICESIALLDMLASFAHVSSMNDWVRPQITDTLALKNARHPILDKNLKQEYIPNDYYASDDYRFQVVTGCNMSGKSTYIKSISLLQIIAQIGCFVPAESASFPVIHSIFARVTADDSIEANLSSFSVEMREMAFILGNVDNKSMVIIDELGRATSARDGLAIAVAMAEALVQSRAKVWFATHFSQLAEVLNDRPGVLNLHLGSHLSNSANGDPKMTMTYRVETGKLEQELYGIILAKAMGFPERFLEKAEQVSQSLREQRMKNKQSSEARKVLSERKLMIQLHAQLEQAYQSEMDDSALRSYLKRLQVEFVNRLEALHGGDEAEEDNVTEVMDEDDGDADIYDDEDVFDTVDVESLSIRS</sequence>
<dbReference type="SUPFAM" id="SSF52540">
    <property type="entry name" value="P-loop containing nucleoside triphosphate hydrolases"/>
    <property type="match status" value="1"/>
</dbReference>
<dbReference type="Proteomes" id="UP000781932">
    <property type="component" value="Unassembled WGS sequence"/>
</dbReference>
<dbReference type="OrthoDB" id="276261at2759"/>
<dbReference type="FunFam" id="3.40.50.300:FF:000870">
    <property type="entry name" value="MutS protein homolog 4"/>
    <property type="match status" value="1"/>
</dbReference>
<dbReference type="PIRSF" id="PIRSF037677">
    <property type="entry name" value="DNA_mis_repair_Msh6"/>
    <property type="match status" value="1"/>
</dbReference>
<comment type="similarity">
    <text evidence="1">Belongs to the DNA mismatch repair MutS family. MSH3 subfamily.</text>
</comment>
<feature type="compositionally biased region" description="Low complexity" evidence="10">
    <location>
        <begin position="97"/>
        <end position="116"/>
    </location>
</feature>
<dbReference type="InterPro" id="IPR007696">
    <property type="entry name" value="DNA_mismatch_repair_MutS_core"/>
</dbReference>
<name>A0A9P6LHV5_9PEZI</name>
<dbReference type="Gene3D" id="3.30.420.110">
    <property type="entry name" value="MutS, connector domain"/>
    <property type="match status" value="1"/>
</dbReference>
<dbReference type="Pfam" id="PF05188">
    <property type="entry name" value="MutS_II"/>
    <property type="match status" value="1"/>
</dbReference>
<dbReference type="PANTHER" id="PTHR11361:SF21">
    <property type="entry name" value="MUTS PROTEIN HOMOLOG 4"/>
    <property type="match status" value="1"/>
</dbReference>
<dbReference type="SMART" id="SM00534">
    <property type="entry name" value="MUTSac"/>
    <property type="match status" value="1"/>
</dbReference>
<evidence type="ECO:0000256" key="3">
    <source>
        <dbReference type="ARBA" id="ARBA00022741"/>
    </source>
</evidence>
<evidence type="ECO:0000256" key="5">
    <source>
        <dbReference type="ARBA" id="ARBA00023125"/>
    </source>
</evidence>
<feature type="domain" description="DNA mismatch repair protein MutS core" evidence="11">
    <location>
        <begin position="300"/>
        <end position="626"/>
    </location>
</feature>
<reference evidence="13" key="2">
    <citation type="submission" date="2020-11" db="EMBL/GenBank/DDBJ databases">
        <title>Whole genome sequencing of Colletotrichum sp.</title>
        <authorList>
            <person name="Li H."/>
        </authorList>
    </citation>
    <scope>NUCLEOTIDE SEQUENCE</scope>
    <source>
        <strain evidence="13">CkLH20</strain>
    </source>
</reference>
<dbReference type="SMART" id="SM00533">
    <property type="entry name" value="MUTSd"/>
    <property type="match status" value="1"/>
</dbReference>
<keyword evidence="6" id="KW-0469">Meiosis</keyword>
<dbReference type="SUPFAM" id="SSF53150">
    <property type="entry name" value="DNA repair protein MutS, domain II"/>
    <property type="match status" value="1"/>
</dbReference>
<dbReference type="InterPro" id="IPR007860">
    <property type="entry name" value="DNA_mmatch_repair_MutS_con_dom"/>
</dbReference>
<dbReference type="InterPro" id="IPR007861">
    <property type="entry name" value="DNA_mismatch_repair_MutS_clamp"/>
</dbReference>
<evidence type="ECO:0000256" key="7">
    <source>
        <dbReference type="ARBA" id="ARBA00025902"/>
    </source>
</evidence>
<evidence type="ECO:0000256" key="2">
    <source>
        <dbReference type="ARBA" id="ARBA00022151"/>
    </source>
</evidence>
<dbReference type="GO" id="GO:0030983">
    <property type="term" value="F:mismatched DNA binding"/>
    <property type="evidence" value="ECO:0007669"/>
    <property type="project" value="InterPro"/>
</dbReference>
<comment type="caution">
    <text evidence="13">The sequence shown here is derived from an EMBL/GenBank/DDBJ whole genome shotgun (WGS) entry which is preliminary data.</text>
</comment>
<evidence type="ECO:0000259" key="12">
    <source>
        <dbReference type="SMART" id="SM00534"/>
    </source>
</evidence>
<feature type="compositionally biased region" description="Low complexity" evidence="10">
    <location>
        <begin position="26"/>
        <end position="47"/>
    </location>
</feature>
<evidence type="ECO:0000256" key="8">
    <source>
        <dbReference type="ARBA" id="ARBA00029792"/>
    </source>
</evidence>
<dbReference type="RefSeq" id="XP_038743449.1">
    <property type="nucleotide sequence ID" value="XM_038891437.1"/>
</dbReference>
<evidence type="ECO:0000256" key="4">
    <source>
        <dbReference type="ARBA" id="ARBA00022840"/>
    </source>
</evidence>
<dbReference type="Gene3D" id="3.40.50.300">
    <property type="entry name" value="P-loop containing nucleotide triphosphate hydrolases"/>
    <property type="match status" value="1"/>
</dbReference>
<gene>
    <name evidence="13" type="ORF">CkaCkLH20_08722</name>
</gene>
<dbReference type="GO" id="GO:0007131">
    <property type="term" value="P:reciprocal meiotic recombination"/>
    <property type="evidence" value="ECO:0007669"/>
    <property type="project" value="TreeGrafter"/>
</dbReference>
<reference evidence="13" key="1">
    <citation type="submission" date="2020-03" db="EMBL/GenBank/DDBJ databases">
        <authorList>
            <person name="He L."/>
        </authorList>
    </citation>
    <scope>NUCLEOTIDE SEQUENCE</scope>
    <source>
        <strain evidence="13">CkLH20</strain>
    </source>
</reference>
<keyword evidence="3" id="KW-0547">Nucleotide-binding</keyword>
<dbReference type="GO" id="GO:0005524">
    <property type="term" value="F:ATP binding"/>
    <property type="evidence" value="ECO:0007669"/>
    <property type="project" value="UniProtKB-KW"/>
</dbReference>
<dbReference type="EMBL" id="JAATWM020000029">
    <property type="protein sequence ID" value="KAF9873988.1"/>
    <property type="molecule type" value="Genomic_DNA"/>
</dbReference>
<dbReference type="InterPro" id="IPR036187">
    <property type="entry name" value="DNA_mismatch_repair_MutS_sf"/>
</dbReference>